<proteinExistence type="predicted"/>
<dbReference type="EMBL" id="JH795871">
    <property type="protein sequence ID" value="EJT98905.1"/>
    <property type="molecule type" value="Genomic_DNA"/>
</dbReference>
<dbReference type="AlphaFoldDB" id="M5FQ11"/>
<keyword evidence="3" id="KW-1185">Reference proteome</keyword>
<evidence type="ECO:0000313" key="2">
    <source>
        <dbReference type="EMBL" id="EJT98905.1"/>
    </source>
</evidence>
<evidence type="ECO:0000313" key="3">
    <source>
        <dbReference type="Proteomes" id="UP000030653"/>
    </source>
</evidence>
<accession>M5FQ11</accession>
<evidence type="ECO:0000256" key="1">
    <source>
        <dbReference type="SAM" id="MobiDB-lite"/>
    </source>
</evidence>
<name>M5FQ11_DACPD</name>
<organism evidence="2 3">
    <name type="scientific">Dacryopinax primogenitus (strain DJM 731)</name>
    <name type="common">Brown rot fungus</name>
    <dbReference type="NCBI Taxonomy" id="1858805"/>
    <lineage>
        <taxon>Eukaryota</taxon>
        <taxon>Fungi</taxon>
        <taxon>Dikarya</taxon>
        <taxon>Basidiomycota</taxon>
        <taxon>Agaricomycotina</taxon>
        <taxon>Dacrymycetes</taxon>
        <taxon>Dacrymycetales</taxon>
        <taxon>Dacrymycetaceae</taxon>
        <taxon>Dacryopinax</taxon>
    </lineage>
</organism>
<protein>
    <submittedName>
        <fullName evidence="2">Uncharacterized protein</fullName>
    </submittedName>
</protein>
<sequence>MVPTNQTLSIISETRGPIDALQEDEGMSRDMQSGADWAQETLSGKPPKSRRPLKIHGSGNTCRLSRYWRMRTKTTHIAASKTPLENMVADFKERSFIQNREKLKREVEVADEKFDEPDIKFQAFRAEAAELPMELEEAQKEYGDFLEEY</sequence>
<gene>
    <name evidence="2" type="ORF">DACRYDRAFT_24025</name>
</gene>
<reference evidence="2 3" key="1">
    <citation type="journal article" date="2012" name="Science">
        <title>The Paleozoic origin of enzymatic lignin decomposition reconstructed from 31 fungal genomes.</title>
        <authorList>
            <person name="Floudas D."/>
            <person name="Binder M."/>
            <person name="Riley R."/>
            <person name="Barry K."/>
            <person name="Blanchette R.A."/>
            <person name="Henrissat B."/>
            <person name="Martinez A.T."/>
            <person name="Otillar R."/>
            <person name="Spatafora J.W."/>
            <person name="Yadav J.S."/>
            <person name="Aerts A."/>
            <person name="Benoit I."/>
            <person name="Boyd A."/>
            <person name="Carlson A."/>
            <person name="Copeland A."/>
            <person name="Coutinho P.M."/>
            <person name="de Vries R.P."/>
            <person name="Ferreira P."/>
            <person name="Findley K."/>
            <person name="Foster B."/>
            <person name="Gaskell J."/>
            <person name="Glotzer D."/>
            <person name="Gorecki P."/>
            <person name="Heitman J."/>
            <person name="Hesse C."/>
            <person name="Hori C."/>
            <person name="Igarashi K."/>
            <person name="Jurgens J.A."/>
            <person name="Kallen N."/>
            <person name="Kersten P."/>
            <person name="Kohler A."/>
            <person name="Kuees U."/>
            <person name="Kumar T.K.A."/>
            <person name="Kuo A."/>
            <person name="LaButti K."/>
            <person name="Larrondo L.F."/>
            <person name="Lindquist E."/>
            <person name="Ling A."/>
            <person name="Lombard V."/>
            <person name="Lucas S."/>
            <person name="Lundell T."/>
            <person name="Martin R."/>
            <person name="McLaughlin D.J."/>
            <person name="Morgenstern I."/>
            <person name="Morin E."/>
            <person name="Murat C."/>
            <person name="Nagy L.G."/>
            <person name="Nolan M."/>
            <person name="Ohm R.A."/>
            <person name="Patyshakuliyeva A."/>
            <person name="Rokas A."/>
            <person name="Ruiz-Duenas F.J."/>
            <person name="Sabat G."/>
            <person name="Salamov A."/>
            <person name="Samejima M."/>
            <person name="Schmutz J."/>
            <person name="Slot J.C."/>
            <person name="St John F."/>
            <person name="Stenlid J."/>
            <person name="Sun H."/>
            <person name="Sun S."/>
            <person name="Syed K."/>
            <person name="Tsang A."/>
            <person name="Wiebenga A."/>
            <person name="Young D."/>
            <person name="Pisabarro A."/>
            <person name="Eastwood D.C."/>
            <person name="Martin F."/>
            <person name="Cullen D."/>
            <person name="Grigoriev I.V."/>
            <person name="Hibbett D.S."/>
        </authorList>
    </citation>
    <scope>NUCLEOTIDE SEQUENCE [LARGE SCALE GENOMIC DNA]</scope>
    <source>
        <strain evidence="2 3">DJM-731 SS1</strain>
    </source>
</reference>
<dbReference type="RefSeq" id="XP_040625803.1">
    <property type="nucleotide sequence ID" value="XM_040773509.1"/>
</dbReference>
<dbReference type="HOGENOM" id="CLU_1749575_0_0_1"/>
<feature type="region of interest" description="Disordered" evidence="1">
    <location>
        <begin position="26"/>
        <end position="58"/>
    </location>
</feature>
<dbReference type="Proteomes" id="UP000030653">
    <property type="component" value="Unassembled WGS sequence"/>
</dbReference>
<dbReference type="GeneID" id="63688571"/>